<evidence type="ECO:0000313" key="7">
    <source>
        <dbReference type="Proteomes" id="UP000305675"/>
    </source>
</evidence>
<evidence type="ECO:0000256" key="2">
    <source>
        <dbReference type="ARBA" id="ARBA00023015"/>
    </source>
</evidence>
<organism evidence="6 7">
    <name type="scientific">Ferrimonas aestuarii</name>
    <dbReference type="NCBI Taxonomy" id="2569539"/>
    <lineage>
        <taxon>Bacteria</taxon>
        <taxon>Pseudomonadati</taxon>
        <taxon>Pseudomonadota</taxon>
        <taxon>Gammaproteobacteria</taxon>
        <taxon>Alteromonadales</taxon>
        <taxon>Ferrimonadaceae</taxon>
        <taxon>Ferrimonas</taxon>
    </lineage>
</organism>
<proteinExistence type="inferred from homology"/>
<keyword evidence="7" id="KW-1185">Reference proteome</keyword>
<evidence type="ECO:0000256" key="3">
    <source>
        <dbReference type="ARBA" id="ARBA00023125"/>
    </source>
</evidence>
<accession>A0A4U1BTY0</accession>
<evidence type="ECO:0000256" key="4">
    <source>
        <dbReference type="ARBA" id="ARBA00023163"/>
    </source>
</evidence>
<dbReference type="Proteomes" id="UP000305675">
    <property type="component" value="Unassembled WGS sequence"/>
</dbReference>
<dbReference type="GO" id="GO:0003700">
    <property type="term" value="F:DNA-binding transcription factor activity"/>
    <property type="evidence" value="ECO:0007669"/>
    <property type="project" value="InterPro"/>
</dbReference>
<dbReference type="GO" id="GO:0000976">
    <property type="term" value="F:transcription cis-regulatory region binding"/>
    <property type="evidence" value="ECO:0007669"/>
    <property type="project" value="TreeGrafter"/>
</dbReference>
<dbReference type="InterPro" id="IPR000847">
    <property type="entry name" value="LysR_HTH_N"/>
</dbReference>
<dbReference type="Gene3D" id="1.10.10.10">
    <property type="entry name" value="Winged helix-like DNA-binding domain superfamily/Winged helix DNA-binding domain"/>
    <property type="match status" value="1"/>
</dbReference>
<dbReference type="CDD" id="cd08419">
    <property type="entry name" value="PBP2_CbbR_RubisCO_like"/>
    <property type="match status" value="1"/>
</dbReference>
<feature type="domain" description="HTH lysR-type" evidence="5">
    <location>
        <begin position="51"/>
        <end position="107"/>
    </location>
</feature>
<dbReference type="EMBL" id="SWCJ01000001">
    <property type="protein sequence ID" value="TKB58662.1"/>
    <property type="molecule type" value="Genomic_DNA"/>
</dbReference>
<keyword evidence="3" id="KW-0238">DNA-binding</keyword>
<dbReference type="OrthoDB" id="9785745at2"/>
<dbReference type="PANTHER" id="PTHR30126:SF5">
    <property type="entry name" value="HTH-TYPE TRANSCRIPTIONAL ACTIVATOR CMPR"/>
    <property type="match status" value="1"/>
</dbReference>
<keyword evidence="4" id="KW-0804">Transcription</keyword>
<dbReference type="PROSITE" id="PS50931">
    <property type="entry name" value="HTH_LYSR"/>
    <property type="match status" value="1"/>
</dbReference>
<gene>
    <name evidence="6" type="ORF">FCL42_02630</name>
</gene>
<name>A0A4U1BTY0_9GAMM</name>
<dbReference type="InterPro" id="IPR005119">
    <property type="entry name" value="LysR_subst-bd"/>
</dbReference>
<dbReference type="SUPFAM" id="SSF53850">
    <property type="entry name" value="Periplasmic binding protein-like II"/>
    <property type="match status" value="1"/>
</dbReference>
<evidence type="ECO:0000256" key="1">
    <source>
        <dbReference type="ARBA" id="ARBA00009437"/>
    </source>
</evidence>
<dbReference type="Gene3D" id="3.40.190.290">
    <property type="match status" value="1"/>
</dbReference>
<evidence type="ECO:0000313" key="6">
    <source>
        <dbReference type="EMBL" id="TKB58662.1"/>
    </source>
</evidence>
<keyword evidence="2" id="KW-0805">Transcription regulation</keyword>
<dbReference type="Pfam" id="PF03466">
    <property type="entry name" value="LysR_substrate"/>
    <property type="match status" value="1"/>
</dbReference>
<dbReference type="PANTHER" id="PTHR30126">
    <property type="entry name" value="HTH-TYPE TRANSCRIPTIONAL REGULATOR"/>
    <property type="match status" value="1"/>
</dbReference>
<protein>
    <submittedName>
        <fullName evidence="6">LysR family transcriptional regulator</fullName>
    </submittedName>
</protein>
<reference evidence="6 7" key="1">
    <citation type="submission" date="2019-04" db="EMBL/GenBank/DDBJ databases">
        <authorList>
            <person name="Hwang J.C."/>
        </authorList>
    </citation>
    <scope>NUCLEOTIDE SEQUENCE [LARGE SCALE GENOMIC DNA]</scope>
    <source>
        <strain evidence="6 7">IMCC35002</strain>
    </source>
</reference>
<sequence length="355" mass="39901">MVSLRMITSGFLGFRKYFAQLLSFTELNFCYVVYSHLAMEAYMPLKLRAATLRQLEVFLEVYQSGSLTQAAQRMHLSQPTVSIQLKRLSEALGVTLYHFRGRQLLFTESARLLAQCASEVLRCGERFEMALADLHQLKSGTLRIAVVTSAKYFVPHIIGPFCRQYPLIDIRLKIGNRAQIRQRLQQGLDDIYVFSQIPDHPPVHSRPLLDNPLVVVAASDDSLFQQSKLTLAKLASRPFLMRERDSGTRQAIERHLRAHNIELNVRMEIESNEAIKHCVAEGLGLSILSQHTLTLDPVPAIGVLPVDGLPIQTQWHTLWLADQALSVAAKAFLEYTENHPLVLPSAGWGSGEGVH</sequence>
<evidence type="ECO:0000259" key="5">
    <source>
        <dbReference type="PROSITE" id="PS50931"/>
    </source>
</evidence>
<dbReference type="Pfam" id="PF00126">
    <property type="entry name" value="HTH_1"/>
    <property type="match status" value="1"/>
</dbReference>
<comment type="caution">
    <text evidence="6">The sequence shown here is derived from an EMBL/GenBank/DDBJ whole genome shotgun (WGS) entry which is preliminary data.</text>
</comment>
<dbReference type="SUPFAM" id="SSF46785">
    <property type="entry name" value="Winged helix' DNA-binding domain"/>
    <property type="match status" value="1"/>
</dbReference>
<dbReference type="InterPro" id="IPR036388">
    <property type="entry name" value="WH-like_DNA-bd_sf"/>
</dbReference>
<dbReference type="PRINTS" id="PR00039">
    <property type="entry name" value="HTHLYSR"/>
</dbReference>
<dbReference type="InterPro" id="IPR036390">
    <property type="entry name" value="WH_DNA-bd_sf"/>
</dbReference>
<dbReference type="AlphaFoldDB" id="A0A4U1BTY0"/>
<comment type="similarity">
    <text evidence="1">Belongs to the LysR transcriptional regulatory family.</text>
</comment>